<sequence>MNKFSVELCCGKKIQETALSLRHHRSLDTSIESESEDSEGNFRILMRYMVGDDTYSRMNSKQHEQMQHLVQKYHEDPLQHWGSLNSGTDE</sequence>
<keyword evidence="2" id="KW-1185">Reference proteome</keyword>
<evidence type="ECO:0000313" key="2">
    <source>
        <dbReference type="Proteomes" id="UP000887013"/>
    </source>
</evidence>
<comment type="caution">
    <text evidence="1">The sequence shown here is derived from an EMBL/GenBank/DDBJ whole genome shotgun (WGS) entry which is preliminary data.</text>
</comment>
<dbReference type="Proteomes" id="UP000887013">
    <property type="component" value="Unassembled WGS sequence"/>
</dbReference>
<proteinExistence type="predicted"/>
<accession>A0A8X6NAL5</accession>
<reference evidence="1" key="1">
    <citation type="submission" date="2020-08" db="EMBL/GenBank/DDBJ databases">
        <title>Multicomponent nature underlies the extraordinary mechanical properties of spider dragline silk.</title>
        <authorList>
            <person name="Kono N."/>
            <person name="Nakamura H."/>
            <person name="Mori M."/>
            <person name="Yoshida Y."/>
            <person name="Ohtoshi R."/>
            <person name="Malay A.D."/>
            <person name="Moran D.A.P."/>
            <person name="Tomita M."/>
            <person name="Numata K."/>
            <person name="Arakawa K."/>
        </authorList>
    </citation>
    <scope>NUCLEOTIDE SEQUENCE</scope>
</reference>
<protein>
    <submittedName>
        <fullName evidence="1">Uncharacterized protein</fullName>
    </submittedName>
</protein>
<name>A0A8X6NAL5_NEPPI</name>
<organism evidence="1 2">
    <name type="scientific">Nephila pilipes</name>
    <name type="common">Giant wood spider</name>
    <name type="synonym">Nephila maculata</name>
    <dbReference type="NCBI Taxonomy" id="299642"/>
    <lineage>
        <taxon>Eukaryota</taxon>
        <taxon>Metazoa</taxon>
        <taxon>Ecdysozoa</taxon>
        <taxon>Arthropoda</taxon>
        <taxon>Chelicerata</taxon>
        <taxon>Arachnida</taxon>
        <taxon>Araneae</taxon>
        <taxon>Araneomorphae</taxon>
        <taxon>Entelegynae</taxon>
        <taxon>Araneoidea</taxon>
        <taxon>Nephilidae</taxon>
        <taxon>Nephila</taxon>
    </lineage>
</organism>
<evidence type="ECO:0000313" key="1">
    <source>
        <dbReference type="EMBL" id="GFT02973.1"/>
    </source>
</evidence>
<gene>
    <name evidence="1" type="ORF">NPIL_422251</name>
</gene>
<dbReference type="AlphaFoldDB" id="A0A8X6NAL5"/>
<dbReference type="EMBL" id="BMAW01055831">
    <property type="protein sequence ID" value="GFT02973.1"/>
    <property type="molecule type" value="Genomic_DNA"/>
</dbReference>